<dbReference type="EMBL" id="UFXZ01000001">
    <property type="protein sequence ID" value="STC91369.1"/>
    <property type="molecule type" value="Genomic_DNA"/>
</dbReference>
<dbReference type="Proteomes" id="UP000255248">
    <property type="component" value="Unassembled WGS sequence"/>
</dbReference>
<name>A0A376DM01_9GAMM</name>
<dbReference type="KEGG" id="eho:A9798_14265"/>
<dbReference type="AlphaFoldDB" id="A0A376DM01"/>
<dbReference type="STRING" id="93378.A9798_14265"/>
<accession>A0A376DM01</accession>
<dbReference type="Proteomes" id="UP000175893">
    <property type="component" value="Chromosome"/>
</dbReference>
<keyword evidence="3" id="KW-1185">Reference proteome</keyword>
<reference evidence="2 4" key="2">
    <citation type="submission" date="2018-06" db="EMBL/GenBank/DDBJ databases">
        <authorList>
            <consortium name="Pathogen Informatics"/>
            <person name="Doyle S."/>
        </authorList>
    </citation>
    <scope>NUCLEOTIDE SEQUENCE [LARGE SCALE GENOMIC DNA]</scope>
    <source>
        <strain evidence="2 4">NCTC12121</strain>
    </source>
</reference>
<protein>
    <submittedName>
        <fullName evidence="1 2">Phage tail protein</fullName>
    </submittedName>
</protein>
<evidence type="ECO:0000313" key="2">
    <source>
        <dbReference type="EMBL" id="STC91369.1"/>
    </source>
</evidence>
<evidence type="ECO:0000313" key="4">
    <source>
        <dbReference type="Proteomes" id="UP000255248"/>
    </source>
</evidence>
<dbReference type="InterPro" id="IPR019289">
    <property type="entry name" value="Phage_tail_E/E"/>
</dbReference>
<reference evidence="1 3" key="1">
    <citation type="submission" date="2016-06" db="EMBL/GenBank/DDBJ databases">
        <title>Complete genome sequence of Edwardsiella hoshinae ATCC 35051.</title>
        <authorList>
            <person name="Reichley S.R."/>
            <person name="Waldbieser G.C."/>
            <person name="Lawrence M.L."/>
            <person name="Griffin M.J."/>
        </authorList>
    </citation>
    <scope>NUCLEOTIDE SEQUENCE [LARGE SCALE GENOMIC DNA]</scope>
    <source>
        <strain evidence="1 3">ATCC 35051</strain>
    </source>
</reference>
<sequence length="97" mass="10381">MAKEKTVTELAQEAPNTITLKHPVKRAGQTIEQVTLITPNTGHLRGLSLAAVASAEVDALIKLLPRMTMPSLTEQEVASLSLPDMTAITAKVINFFG</sequence>
<organism evidence="2 4">
    <name type="scientific">Edwardsiella hoshinae</name>
    <dbReference type="NCBI Taxonomy" id="93378"/>
    <lineage>
        <taxon>Bacteria</taxon>
        <taxon>Pseudomonadati</taxon>
        <taxon>Pseudomonadota</taxon>
        <taxon>Gammaproteobacteria</taxon>
        <taxon>Enterobacterales</taxon>
        <taxon>Hafniaceae</taxon>
        <taxon>Edwardsiella</taxon>
    </lineage>
</organism>
<dbReference type="OrthoDB" id="7366507at2"/>
<evidence type="ECO:0000313" key="3">
    <source>
        <dbReference type="Proteomes" id="UP000175893"/>
    </source>
</evidence>
<evidence type="ECO:0000313" key="1">
    <source>
        <dbReference type="EMBL" id="AOV97997.1"/>
    </source>
</evidence>
<dbReference type="EMBL" id="CP016043">
    <property type="protein sequence ID" value="AOV97997.1"/>
    <property type="molecule type" value="Genomic_DNA"/>
</dbReference>
<proteinExistence type="predicted"/>
<dbReference type="Pfam" id="PF10109">
    <property type="entry name" value="Phage_TAC_7"/>
    <property type="match status" value="1"/>
</dbReference>
<dbReference type="RefSeq" id="WP_005295823.1">
    <property type="nucleotide sequence ID" value="NZ_CP016043.1"/>
</dbReference>
<gene>
    <name evidence="1" type="ORF">A9798_14265</name>
    <name evidence="2" type="ORF">NCTC12121_02995</name>
</gene>